<reference evidence="1 2" key="1">
    <citation type="journal article" date="2018" name="Front. Plant Sci.">
        <title>Red Clover (Trifolium pratense) and Zigzag Clover (T. medium) - A Picture of Genomic Similarities and Differences.</title>
        <authorList>
            <person name="Dluhosova J."/>
            <person name="Istvanek J."/>
            <person name="Nedelnik J."/>
            <person name="Repkova J."/>
        </authorList>
    </citation>
    <scope>NUCLEOTIDE SEQUENCE [LARGE SCALE GENOMIC DNA]</scope>
    <source>
        <strain evidence="2">cv. 10/8</strain>
        <tissue evidence="1">Leaf</tissue>
    </source>
</reference>
<organism evidence="1 2">
    <name type="scientific">Trifolium medium</name>
    <dbReference type="NCBI Taxonomy" id="97028"/>
    <lineage>
        <taxon>Eukaryota</taxon>
        <taxon>Viridiplantae</taxon>
        <taxon>Streptophyta</taxon>
        <taxon>Embryophyta</taxon>
        <taxon>Tracheophyta</taxon>
        <taxon>Spermatophyta</taxon>
        <taxon>Magnoliopsida</taxon>
        <taxon>eudicotyledons</taxon>
        <taxon>Gunneridae</taxon>
        <taxon>Pentapetalae</taxon>
        <taxon>rosids</taxon>
        <taxon>fabids</taxon>
        <taxon>Fabales</taxon>
        <taxon>Fabaceae</taxon>
        <taxon>Papilionoideae</taxon>
        <taxon>50 kb inversion clade</taxon>
        <taxon>NPAAA clade</taxon>
        <taxon>Hologalegina</taxon>
        <taxon>IRL clade</taxon>
        <taxon>Trifolieae</taxon>
        <taxon>Trifolium</taxon>
    </lineage>
</organism>
<dbReference type="AlphaFoldDB" id="A0A392U9T2"/>
<name>A0A392U9T2_9FABA</name>
<keyword evidence="2" id="KW-1185">Reference proteome</keyword>
<evidence type="ECO:0000313" key="1">
    <source>
        <dbReference type="EMBL" id="MCI70273.1"/>
    </source>
</evidence>
<dbReference type="Proteomes" id="UP000265520">
    <property type="component" value="Unassembled WGS sequence"/>
</dbReference>
<sequence length="59" mass="6345">MARLDRTSIERVMSILVGGHVLGLPPAPGAVPYAPSLGKNLEGTFWRCHLRPAQLLPSP</sequence>
<protein>
    <submittedName>
        <fullName evidence="1">Uncharacterized protein</fullName>
    </submittedName>
</protein>
<proteinExistence type="predicted"/>
<dbReference type="EMBL" id="LXQA010772418">
    <property type="protein sequence ID" value="MCI70273.1"/>
    <property type="molecule type" value="Genomic_DNA"/>
</dbReference>
<evidence type="ECO:0000313" key="2">
    <source>
        <dbReference type="Proteomes" id="UP000265520"/>
    </source>
</evidence>
<accession>A0A392U9T2</accession>
<feature type="non-terminal residue" evidence="1">
    <location>
        <position position="59"/>
    </location>
</feature>
<comment type="caution">
    <text evidence="1">The sequence shown here is derived from an EMBL/GenBank/DDBJ whole genome shotgun (WGS) entry which is preliminary data.</text>
</comment>